<dbReference type="GO" id="GO:0032259">
    <property type="term" value="P:methylation"/>
    <property type="evidence" value="ECO:0007669"/>
    <property type="project" value="UniProtKB-KW"/>
</dbReference>
<dbReference type="Pfam" id="PF13489">
    <property type="entry name" value="Methyltransf_23"/>
    <property type="match status" value="1"/>
</dbReference>
<dbReference type="EMBL" id="CADCTI010000219">
    <property type="protein sequence ID" value="CAA9260854.1"/>
    <property type="molecule type" value="Genomic_DNA"/>
</dbReference>
<dbReference type="InterPro" id="IPR052613">
    <property type="entry name" value="LicD_transferase"/>
</dbReference>
<dbReference type="GO" id="GO:0008168">
    <property type="term" value="F:methyltransferase activity"/>
    <property type="evidence" value="ECO:0007669"/>
    <property type="project" value="UniProtKB-KW"/>
</dbReference>
<dbReference type="SUPFAM" id="SSF53335">
    <property type="entry name" value="S-adenosyl-L-methionine-dependent methyltransferases"/>
    <property type="match status" value="1"/>
</dbReference>
<dbReference type="PANTHER" id="PTHR13627">
    <property type="entry name" value="FUKUTIN RELATED PROTEIN"/>
    <property type="match status" value="1"/>
</dbReference>
<organism evidence="1">
    <name type="scientific">uncultured Blastococcus sp</name>
    <dbReference type="NCBI Taxonomy" id="217144"/>
    <lineage>
        <taxon>Bacteria</taxon>
        <taxon>Bacillati</taxon>
        <taxon>Actinomycetota</taxon>
        <taxon>Actinomycetes</taxon>
        <taxon>Geodermatophilales</taxon>
        <taxon>Geodermatophilaceae</taxon>
        <taxon>Blastococcus</taxon>
        <taxon>environmental samples</taxon>
    </lineage>
</organism>
<gene>
    <name evidence="1" type="ORF">AVDCRST_MAG57-2588</name>
</gene>
<dbReference type="AlphaFoldDB" id="A0A6J4ISP2"/>
<sequence length="508" mass="57457">MVDLLLEGRRIWSFRVTDDDTGTVGLRRVEWPAALRPYLRGTGAFSLRPLDGESDVVTATARFGDDHRPLRFDDRYGIGLIINKFLRVGHALADYDPGMVQRLLDNLDRVRAVLAEHRPDLPVYVMSGTLLGPYRDGRIMPHDDDADLGYLSPHSQPFDVVRESFTLGRHLRAAGLDAVRASAGHVQVHFTYEGRPDAYVDLFTGFIDDAGWWQHTFAIRLRARRDQVVPLIEIDVEGRPEPAPRDPELMLEANYGPGWKVPDPSYRFDIPKDTSDRFWGWFSDYGMDRTMWEDHYRYDVVGDRVALGSRPSAYARWLHDRLEPGTPIVELGSGRGHDALWLAEQGHRVEAVDYVRWPTTAAAAHAAELQLPASFRTLNLYDLRRVIALGAELAARREPTVVYARELLSTIWDSGRPTLFRLLAMILRTGGQAHLDLPGRTLMPVPGTGVPWHRETPLETIAEELARAGLRIEETHEGSEVIENMPWSGGDNPLPTTRMVVSWQRATR</sequence>
<proteinExistence type="predicted"/>
<keyword evidence="1" id="KW-0489">Methyltransferase</keyword>
<evidence type="ECO:0000313" key="1">
    <source>
        <dbReference type="EMBL" id="CAA9260854.1"/>
    </source>
</evidence>
<name>A0A6J4ISP2_9ACTN</name>
<reference evidence="1" key="1">
    <citation type="submission" date="2020-02" db="EMBL/GenBank/DDBJ databases">
        <authorList>
            <person name="Meier V. D."/>
        </authorList>
    </citation>
    <scope>NUCLEOTIDE SEQUENCE</scope>
    <source>
        <strain evidence="1">AVDCRST_MAG57</strain>
    </source>
</reference>
<dbReference type="InterPro" id="IPR029063">
    <property type="entry name" value="SAM-dependent_MTases_sf"/>
</dbReference>
<dbReference type="Gene3D" id="3.40.50.150">
    <property type="entry name" value="Vaccinia Virus protein VP39"/>
    <property type="match status" value="1"/>
</dbReference>
<protein>
    <submittedName>
        <fullName evidence="1">Methyltransferase type 11</fullName>
    </submittedName>
</protein>
<dbReference type="PANTHER" id="PTHR13627:SF31">
    <property type="entry name" value="RIBITOL 5-PHOSPHATE TRANSFERASE FKRP"/>
    <property type="match status" value="1"/>
</dbReference>
<keyword evidence="1" id="KW-0808">Transferase</keyword>
<accession>A0A6J4ISP2</accession>